<sequence>MSSSHMVVPGLKLDAENPNFPLHHRYGDPILRSTNRRRCSFADLFGLLQRWLTMIRELGICWGHGCTRRELTTVYGYTGQEQLGGHYAHHPLLYLLRFSACGGSFTGRSVWTAAEMAGPDERIGQRLSKVDGQHHATFAFSPLYYCGRKDGVPHHLRKAGTGPAFNDPASGALQGTVKEMGHVCLRGVQALQRVLPSESWRMSVA</sequence>
<keyword evidence="2" id="KW-1185">Reference proteome</keyword>
<evidence type="ECO:0000313" key="1">
    <source>
        <dbReference type="EMBL" id="KAK8052436.1"/>
    </source>
</evidence>
<dbReference type="EMBL" id="JAQQWK010000002">
    <property type="protein sequence ID" value="KAK8052436.1"/>
    <property type="molecule type" value="Genomic_DNA"/>
</dbReference>
<protein>
    <submittedName>
        <fullName evidence="1">Uncharacterized protein</fullName>
    </submittedName>
</protein>
<gene>
    <name evidence="1" type="ORF">PG993_003821</name>
</gene>
<reference evidence="1 2" key="1">
    <citation type="submission" date="2023-01" db="EMBL/GenBank/DDBJ databases">
        <title>Analysis of 21 Apiospora genomes using comparative genomics revels a genus with tremendous synthesis potential of carbohydrate active enzymes and secondary metabolites.</title>
        <authorList>
            <person name="Sorensen T."/>
        </authorList>
    </citation>
    <scope>NUCLEOTIDE SEQUENCE [LARGE SCALE GENOMIC DNA]</scope>
    <source>
        <strain evidence="1 2">CBS 33761</strain>
    </source>
</reference>
<comment type="caution">
    <text evidence="1">The sequence shown here is derived from an EMBL/GenBank/DDBJ whole genome shotgun (WGS) entry which is preliminary data.</text>
</comment>
<dbReference type="Proteomes" id="UP001444661">
    <property type="component" value="Unassembled WGS sequence"/>
</dbReference>
<accession>A0ABR1U0K5</accession>
<evidence type="ECO:0000313" key="2">
    <source>
        <dbReference type="Proteomes" id="UP001444661"/>
    </source>
</evidence>
<organism evidence="1 2">
    <name type="scientific">Apiospora rasikravindrae</name>
    <dbReference type="NCBI Taxonomy" id="990691"/>
    <lineage>
        <taxon>Eukaryota</taxon>
        <taxon>Fungi</taxon>
        <taxon>Dikarya</taxon>
        <taxon>Ascomycota</taxon>
        <taxon>Pezizomycotina</taxon>
        <taxon>Sordariomycetes</taxon>
        <taxon>Xylariomycetidae</taxon>
        <taxon>Amphisphaeriales</taxon>
        <taxon>Apiosporaceae</taxon>
        <taxon>Apiospora</taxon>
    </lineage>
</organism>
<proteinExistence type="predicted"/>
<name>A0ABR1U0K5_9PEZI</name>